<keyword evidence="18 33" id="KW-0408">Iron</keyword>
<dbReference type="PRINTS" id="PR00463">
    <property type="entry name" value="EP450I"/>
</dbReference>
<keyword evidence="9" id="KW-0444">Lipid biosynthesis</keyword>
<evidence type="ECO:0000256" key="33">
    <source>
        <dbReference type="PIRSR" id="PIRSR602401-1"/>
    </source>
</evidence>
<comment type="subcellular location">
    <subcellularLocation>
        <location evidence="4">Endoplasmic reticulum membrane</location>
        <topology evidence="4">Multi-pass membrane protein</topology>
    </subcellularLocation>
</comment>
<evidence type="ECO:0000256" key="23">
    <source>
        <dbReference type="ARBA" id="ARBA00023235"/>
    </source>
</evidence>
<comment type="cofactor">
    <cofactor evidence="3 33">
        <name>heme</name>
        <dbReference type="ChEBI" id="CHEBI:30413"/>
    </cofactor>
</comment>
<dbReference type="EMBL" id="CAJNOR010001418">
    <property type="protein sequence ID" value="CAF1139523.1"/>
    <property type="molecule type" value="Genomic_DNA"/>
</dbReference>
<reference evidence="36" key="1">
    <citation type="submission" date="2021-02" db="EMBL/GenBank/DDBJ databases">
        <authorList>
            <person name="Nowell W R."/>
        </authorList>
    </citation>
    <scope>NUCLEOTIDE SEQUENCE</scope>
</reference>
<comment type="catalytic activity">
    <reaction evidence="27">
        <text>prostaglandin H2 = (12S)-hydroxy-(5Z,8E,10E)-heptadecatrienoate + malonaldehyde</text>
        <dbReference type="Rhea" id="RHEA:48644"/>
        <dbReference type="ChEBI" id="CHEBI:57405"/>
        <dbReference type="ChEBI" id="CHEBI:90694"/>
        <dbReference type="ChEBI" id="CHEBI:566274"/>
    </reaction>
</comment>
<dbReference type="EMBL" id="CAJNOJ010000276">
    <property type="protein sequence ID" value="CAF1362535.1"/>
    <property type="molecule type" value="Genomic_DNA"/>
</dbReference>
<comment type="catalytic activity">
    <reaction evidence="26">
        <text>(15S)-hydroperoxy-(5Z,8Z,11Z,13E)-eicosatetraenoate + AH2 = (15S)-hydroxy-(5Z,8Z,11Z,13E)-eicosatetraenoate + A + H2O</text>
        <dbReference type="Rhea" id="RHEA:48856"/>
        <dbReference type="ChEBI" id="CHEBI:13193"/>
        <dbReference type="ChEBI" id="CHEBI:15377"/>
        <dbReference type="ChEBI" id="CHEBI:17499"/>
        <dbReference type="ChEBI" id="CHEBI:57409"/>
        <dbReference type="ChEBI" id="CHEBI:57446"/>
    </reaction>
    <physiologicalReaction direction="left-to-right" evidence="26">
        <dbReference type="Rhea" id="RHEA:48857"/>
    </physiologicalReaction>
</comment>
<keyword evidence="37" id="KW-1185">Reference proteome</keyword>
<evidence type="ECO:0000256" key="6">
    <source>
        <dbReference type="ARBA" id="ARBA00011245"/>
    </source>
</evidence>
<evidence type="ECO:0000256" key="34">
    <source>
        <dbReference type="RuleBase" id="RU000461"/>
    </source>
</evidence>
<feature type="binding site" description="axial binding residue" evidence="33">
    <location>
        <position position="474"/>
    </location>
    <ligand>
        <name>heme</name>
        <dbReference type="ChEBI" id="CHEBI:30413"/>
    </ligand>
    <ligandPart>
        <name>Fe</name>
        <dbReference type="ChEBI" id="CHEBI:18248"/>
    </ligandPart>
</feature>
<evidence type="ECO:0000256" key="31">
    <source>
        <dbReference type="ARBA" id="ARBA00042726"/>
    </source>
</evidence>
<gene>
    <name evidence="36" type="ORF">EDS130_LOCUS33904</name>
    <name evidence="35" type="ORF">XAT740_LOCUS20342</name>
</gene>
<comment type="subunit">
    <text evidence="6">Monomer.</text>
</comment>
<dbReference type="GO" id="GO:0008395">
    <property type="term" value="F:steroid hydroxylase activity"/>
    <property type="evidence" value="ECO:0007669"/>
    <property type="project" value="TreeGrafter"/>
</dbReference>
<comment type="similarity">
    <text evidence="5 34">Belongs to the cytochrome P450 family.</text>
</comment>
<evidence type="ECO:0000256" key="10">
    <source>
        <dbReference type="ARBA" id="ARBA00022585"/>
    </source>
</evidence>
<keyword evidence="22" id="KW-0275">Fatty acid biosynthesis</keyword>
<evidence type="ECO:0000256" key="3">
    <source>
        <dbReference type="ARBA" id="ARBA00001971"/>
    </source>
</evidence>
<dbReference type="PROSITE" id="PS00086">
    <property type="entry name" value="CYTOCHROME_P450"/>
    <property type="match status" value="1"/>
</dbReference>
<dbReference type="GO" id="GO:0016705">
    <property type="term" value="F:oxidoreductase activity, acting on paired donors, with incorporation or reduction of molecular oxygen"/>
    <property type="evidence" value="ECO:0007669"/>
    <property type="project" value="InterPro"/>
</dbReference>
<comment type="catalytic activity">
    <reaction evidence="28">
        <text>prostaglandin H2 = thromboxane A2</text>
        <dbReference type="Rhea" id="RHEA:17137"/>
        <dbReference type="ChEBI" id="CHEBI:57405"/>
        <dbReference type="ChEBI" id="CHEBI:57445"/>
        <dbReference type="EC" id="5.3.99.5"/>
    </reaction>
    <physiologicalReaction direction="left-to-right" evidence="28">
        <dbReference type="Rhea" id="RHEA:17138"/>
    </physiologicalReaction>
</comment>
<keyword evidence="16" id="KW-1133">Transmembrane helix</keyword>
<evidence type="ECO:0000256" key="15">
    <source>
        <dbReference type="ARBA" id="ARBA00022832"/>
    </source>
</evidence>
<dbReference type="GO" id="GO:0020037">
    <property type="term" value="F:heme binding"/>
    <property type="evidence" value="ECO:0007669"/>
    <property type="project" value="InterPro"/>
</dbReference>
<dbReference type="Proteomes" id="UP000663852">
    <property type="component" value="Unassembled WGS sequence"/>
</dbReference>
<evidence type="ECO:0000256" key="20">
    <source>
        <dbReference type="ARBA" id="ARBA00023098"/>
    </source>
</evidence>
<evidence type="ECO:0000256" key="27">
    <source>
        <dbReference type="ARBA" id="ARBA00036424"/>
    </source>
</evidence>
<evidence type="ECO:0000313" key="36">
    <source>
        <dbReference type="EMBL" id="CAF1362535.1"/>
    </source>
</evidence>
<dbReference type="InterPro" id="IPR050705">
    <property type="entry name" value="Cytochrome_P450_3A"/>
</dbReference>
<evidence type="ECO:0000256" key="4">
    <source>
        <dbReference type="ARBA" id="ARBA00004477"/>
    </source>
</evidence>
<dbReference type="SUPFAM" id="SSF48264">
    <property type="entry name" value="Cytochrome P450"/>
    <property type="match status" value="1"/>
</dbReference>
<keyword evidence="23" id="KW-0413">Isomerase</keyword>
<keyword evidence="13 33" id="KW-0479">Metal-binding</keyword>
<accession>A0A815I3X2</accession>
<organism evidence="36 38">
    <name type="scientific">Adineta ricciae</name>
    <name type="common">Rotifer</name>
    <dbReference type="NCBI Taxonomy" id="249248"/>
    <lineage>
        <taxon>Eukaryota</taxon>
        <taxon>Metazoa</taxon>
        <taxon>Spiralia</taxon>
        <taxon>Gnathifera</taxon>
        <taxon>Rotifera</taxon>
        <taxon>Eurotatoria</taxon>
        <taxon>Bdelloidea</taxon>
        <taxon>Adinetida</taxon>
        <taxon>Adinetidae</taxon>
        <taxon>Adineta</taxon>
    </lineage>
</organism>
<keyword evidence="10" id="KW-0643">Prostaglandin biosynthesis</keyword>
<comment type="catalytic activity">
    <reaction evidence="1">
        <text>(15S)-hydroperoxy-(5Z,8Z,11Z,13E)-eicosatetraenoate = 15-oxo-(5Z,8Z,11Z,13E)-eicosatetraenoate + H2O</text>
        <dbReference type="Rhea" id="RHEA:48636"/>
        <dbReference type="ChEBI" id="CHEBI:15377"/>
        <dbReference type="ChEBI" id="CHEBI:57410"/>
        <dbReference type="ChEBI" id="CHEBI:57446"/>
    </reaction>
    <physiologicalReaction direction="left-to-right" evidence="1">
        <dbReference type="Rhea" id="RHEA:48637"/>
    </physiologicalReaction>
</comment>
<proteinExistence type="inferred from homology"/>
<evidence type="ECO:0000313" key="35">
    <source>
        <dbReference type="EMBL" id="CAF1139523.1"/>
    </source>
</evidence>
<keyword evidence="24" id="KW-0456">Lyase</keyword>
<evidence type="ECO:0000256" key="14">
    <source>
        <dbReference type="ARBA" id="ARBA00022824"/>
    </source>
</evidence>
<evidence type="ECO:0000256" key="18">
    <source>
        <dbReference type="ARBA" id="ARBA00023004"/>
    </source>
</evidence>
<evidence type="ECO:0000256" key="12">
    <source>
        <dbReference type="ARBA" id="ARBA00022692"/>
    </source>
</evidence>
<dbReference type="InterPro" id="IPR001128">
    <property type="entry name" value="Cyt_P450"/>
</dbReference>
<dbReference type="CDD" id="cd11055">
    <property type="entry name" value="CYP3A-like"/>
    <property type="match status" value="1"/>
</dbReference>
<dbReference type="FunFam" id="1.10.630.10:FF:000182">
    <property type="entry name" value="Cytochrome P450 3A4"/>
    <property type="match status" value="1"/>
</dbReference>
<sequence length="530" mass="61656">MLLLSITLLLTLVSLIVYYCFILQQRYQYFHRRSIPTPPFRFFFGHIKTLWNVPSFHRQLESWTQQYGKIYGIYQGATPTFVVSDPDFLQEVFVKQFLNFPARRDVLPGNKIRSVFTSWGATWRRHRHVINPTFSAAKLKMMSPLINGCITNAMEKLEDHVKRGNDFNIYVYYKRMTMDVICRCAFGIDTDLQNNPDNIYFKKVEQIFARSVRLNPFAKFSQLFPKMGRMFGGLFFAFNSARSFVNIHILPLVTSKQLSELPGMWLFNRLNPIIEQREKTPTSRVDVLQLMLQVMTDQKIQDDNSQDTSKANYRLTRDEIISNILAFMAAGYETTSTALAFATYELATHPEVLEKLQAEIDQLPLSNDDADEEAKRYPDYDIVAQMPYMDMFVSEVLRMHPIANAAVQRCAATDTTVQGYFIEKDTLIHADVYSVHFDRELWGPEDPYEFYPERHGTKRHPMAFLPFGAGPRLCIGMRFALIEMKILLVRMLRDYSIQPSDQLQTKLNIRERAVTAPEEVWVKLIPRNVS</sequence>
<evidence type="ECO:0000256" key="1">
    <source>
        <dbReference type="ARBA" id="ARBA00001143"/>
    </source>
</evidence>
<dbReference type="GO" id="GO:0001516">
    <property type="term" value="P:prostaglandin biosynthetic process"/>
    <property type="evidence" value="ECO:0007669"/>
    <property type="project" value="UniProtKB-KW"/>
</dbReference>
<dbReference type="GO" id="GO:0004796">
    <property type="term" value="F:thromboxane-A synthase activity"/>
    <property type="evidence" value="ECO:0007669"/>
    <property type="project" value="UniProtKB-EC"/>
</dbReference>
<evidence type="ECO:0000256" key="7">
    <source>
        <dbReference type="ARBA" id="ARBA00013084"/>
    </source>
</evidence>
<dbReference type="Proteomes" id="UP000663828">
    <property type="component" value="Unassembled WGS sequence"/>
</dbReference>
<evidence type="ECO:0000256" key="21">
    <source>
        <dbReference type="ARBA" id="ARBA00023136"/>
    </source>
</evidence>
<evidence type="ECO:0000256" key="22">
    <source>
        <dbReference type="ARBA" id="ARBA00023160"/>
    </source>
</evidence>
<evidence type="ECO:0000313" key="38">
    <source>
        <dbReference type="Proteomes" id="UP000663852"/>
    </source>
</evidence>
<dbReference type="EC" id="5.3.99.5" evidence="29"/>
<keyword evidence="17 34" id="KW-0560">Oxidoreductase</keyword>
<evidence type="ECO:0000256" key="8">
    <source>
        <dbReference type="ARBA" id="ARBA00022501"/>
    </source>
</evidence>
<evidence type="ECO:0000256" key="2">
    <source>
        <dbReference type="ARBA" id="ARBA00001719"/>
    </source>
</evidence>
<keyword evidence="20" id="KW-0443">Lipid metabolism</keyword>
<keyword evidence="8" id="KW-0644">Prostaglandin metabolism</keyword>
<dbReference type="InterPro" id="IPR002401">
    <property type="entry name" value="Cyt_P450_E_grp-I"/>
</dbReference>
<dbReference type="Gene3D" id="1.10.630.10">
    <property type="entry name" value="Cytochrome P450"/>
    <property type="match status" value="1"/>
</dbReference>
<evidence type="ECO:0000256" key="11">
    <source>
        <dbReference type="ARBA" id="ARBA00022617"/>
    </source>
</evidence>
<dbReference type="AlphaFoldDB" id="A0A815I3X2"/>
<dbReference type="EC" id="4.2.1.152" evidence="7"/>
<evidence type="ECO:0000256" key="28">
    <source>
        <dbReference type="ARBA" id="ARBA00036475"/>
    </source>
</evidence>
<evidence type="ECO:0000256" key="30">
    <source>
        <dbReference type="ARBA" id="ARBA00040834"/>
    </source>
</evidence>
<comment type="function">
    <text evidence="32">Catalyzes the conversion of prostaglandin H2 (PGH2) to thromboxane A2 (TXA2), a potent inducer of blood vessel constriction and platelet aggregation. Also cleaves PGH2 to 12-hydroxy-heptadecatrienoicacid (12-HHT) and malondialdehyde, which is known to act as a mediator of DNA damage. 12-HHT and malondialdehyde are formed stoichiometrically in the same amounts as TXA2. Additionally, displays dehydratase activity, toward (15S)-hydroperoxy-(5Z,8Z,11Z,13E)-eicosatetraenoate (15(S)-HPETE) producing 15-KETE and 15-HETE.</text>
</comment>
<dbReference type="GO" id="GO:0106256">
    <property type="term" value="F:hydroperoxy icosatetraenoate dehydratase activity"/>
    <property type="evidence" value="ECO:0007669"/>
    <property type="project" value="UniProtKB-EC"/>
</dbReference>
<dbReference type="PRINTS" id="PR00385">
    <property type="entry name" value="P450"/>
</dbReference>
<keyword evidence="21" id="KW-0472">Membrane</keyword>
<evidence type="ECO:0000256" key="9">
    <source>
        <dbReference type="ARBA" id="ARBA00022516"/>
    </source>
</evidence>
<evidence type="ECO:0000256" key="25">
    <source>
        <dbReference type="ARBA" id="ARBA00033404"/>
    </source>
</evidence>
<evidence type="ECO:0000256" key="5">
    <source>
        <dbReference type="ARBA" id="ARBA00010617"/>
    </source>
</evidence>
<comment type="caution">
    <text evidence="36">The sequence shown here is derived from an EMBL/GenBank/DDBJ whole genome shotgun (WGS) entry which is preliminary data.</text>
</comment>
<keyword evidence="19 34" id="KW-0503">Monooxygenase</keyword>
<dbReference type="InterPro" id="IPR017972">
    <property type="entry name" value="Cyt_P450_CS"/>
</dbReference>
<evidence type="ECO:0000256" key="26">
    <source>
        <dbReference type="ARBA" id="ARBA00036380"/>
    </source>
</evidence>
<comment type="catalytic activity">
    <reaction evidence="2">
        <text>a hydroperoxyeicosatetraenoate = an oxoeicosatetraenoate + H2O</text>
        <dbReference type="Rhea" id="RHEA:55556"/>
        <dbReference type="ChEBI" id="CHEBI:15377"/>
        <dbReference type="ChEBI" id="CHEBI:59720"/>
        <dbReference type="ChEBI" id="CHEBI:131859"/>
        <dbReference type="EC" id="4.2.1.152"/>
    </reaction>
    <physiologicalReaction direction="left-to-right" evidence="2">
        <dbReference type="Rhea" id="RHEA:55557"/>
    </physiologicalReaction>
</comment>
<dbReference type="PANTHER" id="PTHR24302:SF47">
    <property type="entry name" value="CYTOCHROME P450"/>
    <property type="match status" value="1"/>
</dbReference>
<evidence type="ECO:0000256" key="19">
    <source>
        <dbReference type="ARBA" id="ARBA00023033"/>
    </source>
</evidence>
<dbReference type="GO" id="GO:0005506">
    <property type="term" value="F:iron ion binding"/>
    <property type="evidence" value="ECO:0007669"/>
    <property type="project" value="InterPro"/>
</dbReference>
<keyword evidence="12" id="KW-0812">Transmembrane</keyword>
<dbReference type="InterPro" id="IPR036396">
    <property type="entry name" value="Cyt_P450_sf"/>
</dbReference>
<evidence type="ECO:0000256" key="17">
    <source>
        <dbReference type="ARBA" id="ARBA00023002"/>
    </source>
</evidence>
<evidence type="ECO:0000256" key="13">
    <source>
        <dbReference type="ARBA" id="ARBA00022723"/>
    </source>
</evidence>
<protein>
    <recommendedName>
        <fullName evidence="30">Thromboxane-A synthase</fullName>
        <ecNumber evidence="7">4.2.1.152</ecNumber>
        <ecNumber evidence="29">5.3.99.5</ecNumber>
    </recommendedName>
    <alternativeName>
        <fullName evidence="31">Cytochrome P450 5A1</fullName>
    </alternativeName>
    <alternativeName>
        <fullName evidence="25">Hydroperoxy icosatetraenoate dehydratase</fullName>
    </alternativeName>
</protein>
<dbReference type="PANTHER" id="PTHR24302">
    <property type="entry name" value="CYTOCHROME P450 FAMILY 3"/>
    <property type="match status" value="1"/>
</dbReference>
<evidence type="ECO:0000256" key="16">
    <source>
        <dbReference type="ARBA" id="ARBA00022989"/>
    </source>
</evidence>
<dbReference type="Pfam" id="PF00067">
    <property type="entry name" value="p450"/>
    <property type="match status" value="1"/>
</dbReference>
<evidence type="ECO:0000256" key="29">
    <source>
        <dbReference type="ARBA" id="ARBA00038872"/>
    </source>
</evidence>
<keyword evidence="14" id="KW-0256">Endoplasmic reticulum</keyword>
<evidence type="ECO:0000256" key="32">
    <source>
        <dbReference type="ARBA" id="ARBA00054825"/>
    </source>
</evidence>
<dbReference type="GO" id="GO:0005789">
    <property type="term" value="C:endoplasmic reticulum membrane"/>
    <property type="evidence" value="ECO:0007669"/>
    <property type="project" value="UniProtKB-SubCell"/>
</dbReference>
<dbReference type="OrthoDB" id="2789670at2759"/>
<keyword evidence="11 33" id="KW-0349">Heme</keyword>
<name>A0A815I3X2_ADIRI</name>
<evidence type="ECO:0000313" key="37">
    <source>
        <dbReference type="Proteomes" id="UP000663828"/>
    </source>
</evidence>
<evidence type="ECO:0000256" key="24">
    <source>
        <dbReference type="ARBA" id="ARBA00023239"/>
    </source>
</evidence>
<keyword evidence="15" id="KW-0276">Fatty acid metabolism</keyword>